<evidence type="ECO:0000313" key="13">
    <source>
        <dbReference type="Proteomes" id="UP000018922"/>
    </source>
</evidence>
<dbReference type="Gene3D" id="3.30.2060.10">
    <property type="entry name" value="Penicillin-binding protein 1b domain"/>
    <property type="match status" value="1"/>
</dbReference>
<dbReference type="SUPFAM" id="SSF52540">
    <property type="entry name" value="P-loop containing nucleoside triphosphate hydrolases"/>
    <property type="match status" value="4"/>
</dbReference>
<dbReference type="InterPro" id="IPR037235">
    <property type="entry name" value="TRCF-like_C_D7"/>
</dbReference>
<dbReference type="SMART" id="SM01058">
    <property type="entry name" value="CarD_TRCF"/>
    <property type="match status" value="1"/>
</dbReference>
<dbReference type="HOGENOM" id="CLU_005122_1_3_5"/>
<evidence type="ECO:0000256" key="9">
    <source>
        <dbReference type="HAMAP-Rule" id="MF_00969"/>
    </source>
</evidence>
<dbReference type="PANTHER" id="PTHR47964">
    <property type="entry name" value="ATP-DEPENDENT DNA HELICASE HOMOLOG RECG, CHLOROPLASTIC"/>
    <property type="match status" value="1"/>
</dbReference>
<dbReference type="PROSITE" id="PS51192">
    <property type="entry name" value="HELICASE_ATP_BIND_1"/>
    <property type="match status" value="1"/>
</dbReference>
<dbReference type="InterPro" id="IPR011545">
    <property type="entry name" value="DEAD/DEAH_box_helicase_dom"/>
</dbReference>
<dbReference type="Pfam" id="PF00271">
    <property type="entry name" value="Helicase_C"/>
    <property type="match status" value="1"/>
</dbReference>
<feature type="domain" description="Helicase ATP-binding" evidence="10">
    <location>
        <begin position="623"/>
        <end position="784"/>
    </location>
</feature>
<dbReference type="STRING" id="1430440.MGMSRv2__1181"/>
<dbReference type="Gene3D" id="3.40.50.300">
    <property type="entry name" value="P-loop containing nucleotide triphosphate hydrolases"/>
    <property type="match status" value="2"/>
</dbReference>
<comment type="subcellular location">
    <subcellularLocation>
        <location evidence="9">Cytoplasm</location>
    </subcellularLocation>
</comment>
<evidence type="ECO:0000256" key="8">
    <source>
        <dbReference type="ARBA" id="ARBA00023204"/>
    </source>
</evidence>
<dbReference type="Pfam" id="PF02559">
    <property type="entry name" value="CarD_TRCF_RID"/>
    <property type="match status" value="1"/>
</dbReference>
<dbReference type="HAMAP" id="MF_00969">
    <property type="entry name" value="TRCF"/>
    <property type="match status" value="1"/>
</dbReference>
<evidence type="ECO:0000313" key="12">
    <source>
        <dbReference type="EMBL" id="CDK98396.1"/>
    </source>
</evidence>
<dbReference type="Pfam" id="PF17757">
    <property type="entry name" value="UvrB_inter"/>
    <property type="match status" value="1"/>
</dbReference>
<dbReference type="Gene3D" id="2.40.10.170">
    <property type="match status" value="1"/>
</dbReference>
<keyword evidence="3 9" id="KW-0227">DNA damage</keyword>
<dbReference type="InterPro" id="IPR036101">
    <property type="entry name" value="CarD-like/TRCF_RID_sf"/>
</dbReference>
<keyword evidence="6 9" id="KW-0067">ATP-binding</keyword>
<name>V6F291_MAGGM</name>
<dbReference type="SUPFAM" id="SSF141259">
    <property type="entry name" value="CarD-like"/>
    <property type="match status" value="1"/>
</dbReference>
<dbReference type="InterPro" id="IPR047112">
    <property type="entry name" value="RecG/Mfd"/>
</dbReference>
<keyword evidence="5" id="KW-0347">Helicase</keyword>
<dbReference type="InterPro" id="IPR001650">
    <property type="entry name" value="Helicase_C-like"/>
</dbReference>
<evidence type="ECO:0000259" key="10">
    <source>
        <dbReference type="PROSITE" id="PS51192"/>
    </source>
</evidence>
<dbReference type="InterPro" id="IPR041471">
    <property type="entry name" value="UvrB_inter"/>
</dbReference>
<dbReference type="SMART" id="SM00490">
    <property type="entry name" value="HELICc"/>
    <property type="match status" value="1"/>
</dbReference>
<dbReference type="Pfam" id="PF00270">
    <property type="entry name" value="DEAD"/>
    <property type="match status" value="1"/>
</dbReference>
<dbReference type="InterPro" id="IPR048635">
    <property type="entry name" value="MFD_D3"/>
</dbReference>
<evidence type="ECO:0000259" key="11">
    <source>
        <dbReference type="PROSITE" id="PS51194"/>
    </source>
</evidence>
<dbReference type="Gene3D" id="3.90.1150.50">
    <property type="entry name" value="Transcription-repair-coupling factor, D7 domain"/>
    <property type="match status" value="1"/>
</dbReference>
<dbReference type="CDD" id="cd17991">
    <property type="entry name" value="DEXHc_TRCF"/>
    <property type="match status" value="1"/>
</dbReference>
<evidence type="ECO:0000256" key="1">
    <source>
        <dbReference type="ARBA" id="ARBA00022490"/>
    </source>
</evidence>
<dbReference type="GO" id="GO:0005524">
    <property type="term" value="F:ATP binding"/>
    <property type="evidence" value="ECO:0007669"/>
    <property type="project" value="UniProtKB-UniRule"/>
</dbReference>
<keyword evidence="8 9" id="KW-0234">DNA repair</keyword>
<dbReference type="AlphaFoldDB" id="V6F291"/>
<dbReference type="SMART" id="SM00982">
    <property type="entry name" value="TRCF"/>
    <property type="match status" value="1"/>
</dbReference>
<dbReference type="Pfam" id="PF03461">
    <property type="entry name" value="TRCF"/>
    <property type="match status" value="1"/>
</dbReference>
<evidence type="ECO:0000256" key="4">
    <source>
        <dbReference type="ARBA" id="ARBA00022801"/>
    </source>
</evidence>
<feature type="domain" description="Helicase C-terminal" evidence="11">
    <location>
        <begin position="805"/>
        <end position="959"/>
    </location>
</feature>
<dbReference type="GO" id="GO:0000716">
    <property type="term" value="P:transcription-coupled nucleotide-excision repair, DNA damage recognition"/>
    <property type="evidence" value="ECO:0007669"/>
    <property type="project" value="UniProtKB-UniRule"/>
</dbReference>
<comment type="similarity">
    <text evidence="9">In the N-terminal section; belongs to the UvrB family.</text>
</comment>
<dbReference type="KEGG" id="mgy:MGMSRv2__1181"/>
<dbReference type="InterPro" id="IPR005118">
    <property type="entry name" value="TRCF_C"/>
</dbReference>
<evidence type="ECO:0000256" key="2">
    <source>
        <dbReference type="ARBA" id="ARBA00022741"/>
    </source>
</evidence>
<dbReference type="EC" id="3.6.4.-" evidence="9"/>
<dbReference type="Proteomes" id="UP000018922">
    <property type="component" value="Chromosome I"/>
</dbReference>
<dbReference type="GO" id="GO:0003678">
    <property type="term" value="F:DNA helicase activity"/>
    <property type="evidence" value="ECO:0007669"/>
    <property type="project" value="TreeGrafter"/>
</dbReference>
<dbReference type="InterPro" id="IPR014001">
    <property type="entry name" value="Helicase_ATP-bd"/>
</dbReference>
<dbReference type="SUPFAM" id="SSF143517">
    <property type="entry name" value="TRCF domain-like"/>
    <property type="match status" value="1"/>
</dbReference>
<dbReference type="GO" id="GO:0006355">
    <property type="term" value="P:regulation of DNA-templated transcription"/>
    <property type="evidence" value="ECO:0007669"/>
    <property type="project" value="UniProtKB-UniRule"/>
</dbReference>
<accession>V6F291</accession>
<comment type="function">
    <text evidence="9">Couples transcription and DNA repair by recognizing RNA polymerase (RNAP) stalled at DNA lesions. Mediates ATP-dependent release of RNAP and its truncated transcript from the DNA, and recruitment of nucleotide excision repair machinery to the damaged site.</text>
</comment>
<dbReference type="eggNOG" id="COG1197">
    <property type="taxonomic scope" value="Bacteria"/>
</dbReference>
<dbReference type="SMART" id="SM00487">
    <property type="entry name" value="DEXDc"/>
    <property type="match status" value="1"/>
</dbReference>
<evidence type="ECO:0000256" key="5">
    <source>
        <dbReference type="ARBA" id="ARBA00022806"/>
    </source>
</evidence>
<reference evidence="12 13" key="1">
    <citation type="journal article" date="2014" name="Genome Announc.">
        <title>Complete genome sequence of Magnetospirillum gryphiswaldense MSR-1.</title>
        <authorList>
            <person name="Wang X."/>
            <person name="Wang Q."/>
            <person name="Zhang W."/>
            <person name="Wang Y."/>
            <person name="Li L."/>
            <person name="Wen T."/>
            <person name="Zhang T."/>
            <person name="Zhang Y."/>
            <person name="Xu J."/>
            <person name="Hu J."/>
            <person name="Li S."/>
            <person name="Liu L."/>
            <person name="Liu J."/>
            <person name="Jiang W."/>
            <person name="Tian J."/>
            <person name="Li Y."/>
            <person name="Schuler D."/>
            <person name="Wang L."/>
            <person name="Li J."/>
        </authorList>
    </citation>
    <scope>NUCLEOTIDE SEQUENCE [LARGE SCALE GENOMIC DNA]</scope>
    <source>
        <strain evidence="13">DSM 6361 / JCM 21280 / NBRC 15271 / MSR-1</strain>
    </source>
</reference>
<dbReference type="NCBIfam" id="TIGR00580">
    <property type="entry name" value="mfd"/>
    <property type="match status" value="1"/>
</dbReference>
<evidence type="ECO:0000256" key="7">
    <source>
        <dbReference type="ARBA" id="ARBA00023125"/>
    </source>
</evidence>
<dbReference type="GO" id="GO:0016787">
    <property type="term" value="F:hydrolase activity"/>
    <property type="evidence" value="ECO:0007669"/>
    <property type="project" value="UniProtKB-KW"/>
</dbReference>
<organism evidence="12 13">
    <name type="scientific">Magnetospirillum gryphiswaldense (strain DSM 6361 / JCM 21280 / NBRC 15271 / MSR-1)</name>
    <dbReference type="NCBI Taxonomy" id="431944"/>
    <lineage>
        <taxon>Bacteria</taxon>
        <taxon>Pseudomonadati</taxon>
        <taxon>Pseudomonadota</taxon>
        <taxon>Alphaproteobacteria</taxon>
        <taxon>Rhodospirillales</taxon>
        <taxon>Rhodospirillaceae</taxon>
        <taxon>Magnetospirillum</taxon>
    </lineage>
</organism>
<dbReference type="InterPro" id="IPR004576">
    <property type="entry name" value="Mfd"/>
</dbReference>
<dbReference type="Gene3D" id="3.40.50.11180">
    <property type="match status" value="1"/>
</dbReference>
<keyword evidence="7 9" id="KW-0238">DNA-binding</keyword>
<dbReference type="InterPro" id="IPR003711">
    <property type="entry name" value="CarD-like/TRCF_RID"/>
</dbReference>
<dbReference type="InterPro" id="IPR027417">
    <property type="entry name" value="P-loop_NTPase"/>
</dbReference>
<keyword evidence="2 9" id="KW-0547">Nucleotide-binding</keyword>
<proteinExistence type="inferred from homology"/>
<evidence type="ECO:0000256" key="3">
    <source>
        <dbReference type="ARBA" id="ARBA00022763"/>
    </source>
</evidence>
<sequence length="1155" mass="126223">MIKIQNISDAPGRQTLAGTPDGADALTVAELARAWIGRDVLYVARDDGRMARMAEALAFFAPDIEVVDIPAWDCVPYDRVSPHVDLVARRVDGLCKLAQGPGQGARVVLTSVAALVQRVPPRQVLASSSLSAQVGGRLDIDGIVAYLNRNGYGRTDTVMEPGEYAVRGGILDLFPPGTPEPVRLDFFGDELESIRSFDPMSQRTSGKLQSFSLVPVSEVTLDDAAIARFRSTYREMFGVVSGPDPLYEAISQGIKFNGMEHWLPLFHDGMDTLFAYVPDALAVLDHQVEEARDARHALVLEYYDARRTITGAGLAESGMVYHPLPPNRLYLEKDEWDRLLATRPCVALSPFGPASEKGADAGGRPGRDFSDIRARPDGNVYEALREHVGAEKSRRSVLAAWSAGSRDRLSHVLADHGLKPVLVDSWPEALATPAKSLPMVVLALDHGFVTDDVAVITEQDLLGDRLARPAKKKRKGSQFLAEASALAEGDLVVHLEHGIGRYDGLVTLQVSGAPHDCLRVIYDGGDKLFVPVENIEVLTRYGSEQAGAQLDRLGGVAWQSRKAKLKKRIRDMADQLIAIAAQRQLRKSESLTPPEGLWDEFCARFPYAETEDQARAIEDTVADLGSGRPMDRLVCGDVGFGKTEVAMRAAFVAAMSGMQVAVVVPTTLLARQHYRNFSDRFHGLPLKVEQLSRLVTAKRANEVKAGLADGSVDIVVGTHAVLAKSINFKRLGLLIIDEEQHFGVGHKERLKQLKSDVHVLTLTATPIPRTLQLALTGVKEMSVIATPPVDRLVVRTFVLPFDPVVLREAILRERYRGGQVFYVCPRLADIDRVADRLAKLVPEVKCAIAHGRLTPTELEEVMTAFGDKQYDVLLSTNIIESGLDMPSVNTLIIHRADMFGLGQLYQLRGRVGRGKTRGYAYFTLPTDKVLSKPAEKRLHVMQTLDSLGAGFQLASHDLDIRGAGNLLGEEQSGHIREVGIELYQQLIEEAVAAAKGGEGEMAVEEWSPQITLGTPVLIPDTYVADLSVRLSLYRRIATLADREEIDQLAAELVDRFGTMPPEVENLLEVVAVKALCKQAGVEKLDAGPKGAVVTFRGNVFANPIGLVQYIAQQAGAAKLRPDHKLVFVRAWDEPAKRVKLAQKLIAKLVEIAKAG</sequence>
<evidence type="ECO:0000256" key="6">
    <source>
        <dbReference type="ARBA" id="ARBA00022840"/>
    </source>
</evidence>
<dbReference type="Pfam" id="PF21132">
    <property type="entry name" value="MFD_D3"/>
    <property type="match status" value="1"/>
</dbReference>
<dbReference type="PROSITE" id="PS51194">
    <property type="entry name" value="HELICASE_CTER"/>
    <property type="match status" value="1"/>
</dbReference>
<protein>
    <recommendedName>
        <fullName evidence="9">Transcription-repair-coupling factor</fullName>
        <shortName evidence="9">TRCF</shortName>
        <ecNumber evidence="9">3.6.4.-</ecNumber>
    </recommendedName>
</protein>
<dbReference type="Gene3D" id="3.40.50.11140">
    <property type="match status" value="1"/>
</dbReference>
<dbReference type="EMBL" id="HG794546">
    <property type="protein sequence ID" value="CDK98396.1"/>
    <property type="molecule type" value="Genomic_DNA"/>
</dbReference>
<keyword evidence="4 9" id="KW-0378">Hydrolase</keyword>
<dbReference type="GO" id="GO:0003684">
    <property type="term" value="F:damaged DNA binding"/>
    <property type="evidence" value="ECO:0007669"/>
    <property type="project" value="InterPro"/>
</dbReference>
<keyword evidence="13" id="KW-1185">Reference proteome</keyword>
<comment type="similarity">
    <text evidence="9">In the C-terminal section; belongs to the helicase family. RecG subfamily.</text>
</comment>
<keyword evidence="1 9" id="KW-0963">Cytoplasm</keyword>
<dbReference type="GO" id="GO:0005737">
    <property type="term" value="C:cytoplasm"/>
    <property type="evidence" value="ECO:0007669"/>
    <property type="project" value="UniProtKB-SubCell"/>
</dbReference>
<dbReference type="PANTHER" id="PTHR47964:SF1">
    <property type="entry name" value="ATP-DEPENDENT DNA HELICASE HOMOLOG RECG, CHLOROPLASTIC"/>
    <property type="match status" value="1"/>
</dbReference>
<gene>
    <name evidence="12" type="primary">Mfd</name>
    <name evidence="9" type="synonym">mfd</name>
    <name evidence="12" type="ordered locus">MGMSRv2__1181</name>
</gene>